<protein>
    <recommendedName>
        <fullName evidence="5 11">Nicotinate-nucleotide--dimethylbenzimidazole phosphoribosyltransferase</fullName>
        <shortName evidence="11">NN:DBI PRT</shortName>
        <ecNumber evidence="4 11">2.4.2.21</ecNumber>
    </recommendedName>
    <alternativeName>
        <fullName evidence="9 11">N(1)-alpha-phosphoribosyltransferase</fullName>
    </alternativeName>
</protein>
<evidence type="ECO:0000256" key="11">
    <source>
        <dbReference type="HAMAP-Rule" id="MF_00230"/>
    </source>
</evidence>
<evidence type="ECO:0000256" key="7">
    <source>
        <dbReference type="ARBA" id="ARBA00022676"/>
    </source>
</evidence>
<comment type="caution">
    <text evidence="12">The sequence shown here is derived from an EMBL/GenBank/DDBJ whole genome shotgun (WGS) entry which is preliminary data.</text>
</comment>
<keyword evidence="8 11" id="KW-0808">Transferase</keyword>
<gene>
    <name evidence="11" type="primary">cobT</name>
    <name evidence="12" type="ORF">Cpap_1632</name>
</gene>
<keyword evidence="7 11" id="KW-0328">Glycosyltransferase</keyword>
<dbReference type="Pfam" id="PF02277">
    <property type="entry name" value="DBI_PRT"/>
    <property type="match status" value="1"/>
</dbReference>
<dbReference type="CDD" id="cd02439">
    <property type="entry name" value="DMB-PRT_CobT"/>
    <property type="match status" value="1"/>
</dbReference>
<dbReference type="eggNOG" id="COG2038">
    <property type="taxonomic scope" value="Bacteria"/>
</dbReference>
<dbReference type="InterPro" id="IPR017846">
    <property type="entry name" value="Nict_dMeBzImd_PRibTrfase_bact"/>
</dbReference>
<keyword evidence="13" id="KW-1185">Reference proteome</keyword>
<evidence type="ECO:0000256" key="10">
    <source>
        <dbReference type="ARBA" id="ARBA00047340"/>
    </source>
</evidence>
<feature type="active site" description="Proton acceptor" evidence="11">
    <location>
        <position position="316"/>
    </location>
</feature>
<evidence type="ECO:0000313" key="12">
    <source>
        <dbReference type="EMBL" id="EGD47239.1"/>
    </source>
</evidence>
<dbReference type="InterPro" id="IPR023195">
    <property type="entry name" value="Nict_dMeBzImd_PRibTrfase_N"/>
</dbReference>
<evidence type="ECO:0000256" key="5">
    <source>
        <dbReference type="ARBA" id="ARBA00015486"/>
    </source>
</evidence>
<dbReference type="SUPFAM" id="SSF52733">
    <property type="entry name" value="Nicotinate mononucleotide:5,6-dimethylbenzimidazole phosphoribosyltransferase (CobT)"/>
    <property type="match status" value="1"/>
</dbReference>
<dbReference type="InterPro" id="IPR003200">
    <property type="entry name" value="Nict_dMeBzImd_PRibTrfase"/>
</dbReference>
<comment type="pathway">
    <text evidence="2 11">Nucleoside biosynthesis; alpha-ribazole biosynthesis; alpha-ribazole from 5,6-dimethylbenzimidazole: step 1/2.</text>
</comment>
<sequence>MTLIEALNAIGELDAEMMQKAQIRLDSLTKPLGSLGRLEEIVKQLAGITGELLPCVKNKKIIIMCADNGVVEEGVSSCPKSVTSSVTQNFLKGFTGVNVLSRHSGADTVVVDVGVDDDIDCEGIFGRKIRKGTWNIAKGPAMTRDEAIKAIETGIEIVGILKEQGVNLLGTGEMGVGNTTTSSAVASVLTGFEIGEMVGRGAGLTQEGLINKAEVIKKAIDINKPDATDPIDVLAKVGGFDIAALTGCFLGAAAYRLPIMIDGFISAAAALAAIKIKPQCKDYILPSHGSAEPGNKRIMEVLGMTPMLMLEMRLGEGSGAALAFHVIDAAVAAYREMGTFGDAQIEQYKPLA</sequence>
<dbReference type="Gene3D" id="1.10.1610.10">
    <property type="match status" value="1"/>
</dbReference>
<evidence type="ECO:0000256" key="1">
    <source>
        <dbReference type="ARBA" id="ARBA00002197"/>
    </source>
</evidence>
<dbReference type="PANTHER" id="PTHR43463:SF1">
    <property type="entry name" value="NICOTINATE-NUCLEOTIDE--DIMETHYLBENZIMIDAZOLE PHOSPHORIBOSYLTRANSFERASE"/>
    <property type="match status" value="1"/>
</dbReference>
<reference evidence="12" key="2">
    <citation type="submission" date="2011-01" db="EMBL/GenBank/DDBJ databases">
        <title>The Non-contiguous Finished genome of Clostridium papyrosolvens.</title>
        <authorList>
            <person name="Lucas S."/>
            <person name="Copeland A."/>
            <person name="Lapidus A."/>
            <person name="Cheng J.-F."/>
            <person name="Goodwin L."/>
            <person name="Pitluck S."/>
            <person name="Misra M."/>
            <person name="Chertkov O."/>
            <person name="Detter J.C."/>
            <person name="Han C."/>
            <person name="Tapia R."/>
            <person name="Land M."/>
            <person name="Hauser L."/>
            <person name="Kyrpides N."/>
            <person name="Ivanova N."/>
            <person name="Pagani I."/>
            <person name="Mouttaki H."/>
            <person name="He Z."/>
            <person name="Zhou J."/>
            <person name="Hemme C.L."/>
            <person name="Woyke T."/>
        </authorList>
    </citation>
    <scope>NUCLEOTIDE SEQUENCE [LARGE SCALE GENOMIC DNA]</scope>
    <source>
        <strain evidence="12">DSM 2782</strain>
    </source>
</reference>
<dbReference type="OrthoDB" id="9781491at2"/>
<accession>F1TES3</accession>
<dbReference type="NCBIfam" id="TIGR03160">
    <property type="entry name" value="cobT_DBIPRT"/>
    <property type="match status" value="1"/>
</dbReference>
<dbReference type="AlphaFoldDB" id="F1TES3"/>
<proteinExistence type="inferred from homology"/>
<comment type="function">
    <text evidence="1 11">Catalyzes the synthesis of alpha-ribazole-5'-phosphate from nicotinate mononucleotide (NAMN) and 5,6-dimethylbenzimidazole (DMB).</text>
</comment>
<dbReference type="Gene3D" id="3.40.50.10210">
    <property type="match status" value="1"/>
</dbReference>
<dbReference type="NCBIfam" id="NF000996">
    <property type="entry name" value="PRK00105.1"/>
    <property type="match status" value="1"/>
</dbReference>
<comment type="catalytic activity">
    <reaction evidence="10 11">
        <text>5,6-dimethylbenzimidazole + nicotinate beta-D-ribonucleotide = alpha-ribazole 5'-phosphate + nicotinate + H(+)</text>
        <dbReference type="Rhea" id="RHEA:11196"/>
        <dbReference type="ChEBI" id="CHEBI:15378"/>
        <dbReference type="ChEBI" id="CHEBI:15890"/>
        <dbReference type="ChEBI" id="CHEBI:32544"/>
        <dbReference type="ChEBI" id="CHEBI:57502"/>
        <dbReference type="ChEBI" id="CHEBI:57918"/>
        <dbReference type="EC" id="2.4.2.21"/>
    </reaction>
</comment>
<dbReference type="GO" id="GO:0009236">
    <property type="term" value="P:cobalamin biosynthetic process"/>
    <property type="evidence" value="ECO:0007669"/>
    <property type="project" value="UniProtKB-UniRule"/>
</dbReference>
<dbReference type="RefSeq" id="WP_004620357.1">
    <property type="nucleotide sequence ID" value="NZ_ACXX02000009.1"/>
</dbReference>
<evidence type="ECO:0000256" key="8">
    <source>
        <dbReference type="ARBA" id="ARBA00022679"/>
    </source>
</evidence>
<dbReference type="UniPathway" id="UPA00061">
    <property type="reaction ID" value="UER00516"/>
</dbReference>
<evidence type="ECO:0000256" key="2">
    <source>
        <dbReference type="ARBA" id="ARBA00005049"/>
    </source>
</evidence>
<dbReference type="HAMAP" id="MF_00230">
    <property type="entry name" value="CobT"/>
    <property type="match status" value="1"/>
</dbReference>
<dbReference type="Proteomes" id="UP000003860">
    <property type="component" value="Unassembled WGS sequence"/>
</dbReference>
<keyword evidence="6 11" id="KW-0169">Cobalamin biosynthesis</keyword>
<reference evidence="12" key="1">
    <citation type="submission" date="2009-07" db="EMBL/GenBank/DDBJ databases">
        <authorList>
            <consortium name="US DOE Joint Genome Institute (JGI-PGF)"/>
            <person name="Lucas S."/>
            <person name="Copeland A."/>
            <person name="Lapidus A."/>
            <person name="Glavina del Rio T."/>
            <person name="Tice H."/>
            <person name="Bruce D."/>
            <person name="Goodwin L."/>
            <person name="Pitluck S."/>
            <person name="Larimer F."/>
            <person name="Land M.L."/>
            <person name="Mouttaki H."/>
            <person name="He Z."/>
            <person name="Zhou J."/>
            <person name="Hemme C.L."/>
        </authorList>
    </citation>
    <scope>NUCLEOTIDE SEQUENCE</scope>
    <source>
        <strain evidence="12">DSM 2782</strain>
    </source>
</reference>
<evidence type="ECO:0000256" key="4">
    <source>
        <dbReference type="ARBA" id="ARBA00011991"/>
    </source>
</evidence>
<evidence type="ECO:0000313" key="13">
    <source>
        <dbReference type="Proteomes" id="UP000003860"/>
    </source>
</evidence>
<evidence type="ECO:0000256" key="6">
    <source>
        <dbReference type="ARBA" id="ARBA00022573"/>
    </source>
</evidence>
<dbReference type="GO" id="GO:0008939">
    <property type="term" value="F:nicotinate-nucleotide-dimethylbenzimidazole phosphoribosyltransferase activity"/>
    <property type="evidence" value="ECO:0007669"/>
    <property type="project" value="UniProtKB-UniRule"/>
</dbReference>
<dbReference type="InterPro" id="IPR036087">
    <property type="entry name" value="Nict_dMeBzImd_PRibTrfase_sf"/>
</dbReference>
<organism evidence="12 13">
    <name type="scientific">Ruminiclostridium papyrosolvens DSM 2782</name>
    <dbReference type="NCBI Taxonomy" id="588581"/>
    <lineage>
        <taxon>Bacteria</taxon>
        <taxon>Bacillati</taxon>
        <taxon>Bacillota</taxon>
        <taxon>Clostridia</taxon>
        <taxon>Eubacteriales</taxon>
        <taxon>Oscillospiraceae</taxon>
        <taxon>Ruminiclostridium</taxon>
    </lineage>
</organism>
<dbReference type="EC" id="2.4.2.21" evidence="4 11"/>
<name>F1TES3_9FIRM</name>
<comment type="similarity">
    <text evidence="3 11">Belongs to the CobT family.</text>
</comment>
<dbReference type="EMBL" id="ACXX02000009">
    <property type="protein sequence ID" value="EGD47239.1"/>
    <property type="molecule type" value="Genomic_DNA"/>
</dbReference>
<dbReference type="PANTHER" id="PTHR43463">
    <property type="entry name" value="NICOTINATE-NUCLEOTIDE--DIMETHYLBENZIMIDAZOLE PHOSPHORIBOSYLTRANSFERASE"/>
    <property type="match status" value="1"/>
</dbReference>
<dbReference type="FunFam" id="3.40.50.10210:FF:000001">
    <property type="entry name" value="Nicotinate-nucleotide--dimethylbenzimidazole phosphoribosyltransferase"/>
    <property type="match status" value="1"/>
</dbReference>
<evidence type="ECO:0000256" key="9">
    <source>
        <dbReference type="ARBA" id="ARBA00030686"/>
    </source>
</evidence>
<evidence type="ECO:0000256" key="3">
    <source>
        <dbReference type="ARBA" id="ARBA00007110"/>
    </source>
</evidence>
<dbReference type="STRING" id="588581.Cpap_1632"/>